<reference evidence="1 2" key="1">
    <citation type="submission" date="2017-12" db="EMBL/GenBank/DDBJ databases">
        <title>Characterization of six clinical isolates of Enterochimera gen. nov., a novel genus of the Yersiniaciae family and the three species Enterochimera arupensis sp. nov., Enterochimera coloradensis sp. nov, and Enterochimera californica sp. nov.</title>
        <authorList>
            <person name="Rossi A."/>
            <person name="Fisher M."/>
        </authorList>
    </citation>
    <scope>NUCLEOTIDE SEQUENCE [LARGE SCALE GENOMIC DNA]</scope>
    <source>
        <strain evidence="2">2015-Iso6</strain>
    </source>
</reference>
<feature type="non-terminal residue" evidence="1">
    <location>
        <position position="1"/>
    </location>
</feature>
<keyword evidence="2" id="KW-1185">Reference proteome</keyword>
<evidence type="ECO:0000313" key="2">
    <source>
        <dbReference type="Proteomes" id="UP000234240"/>
    </source>
</evidence>
<organism evidence="1 2">
    <name type="scientific">Chimaeribacter californicus</name>
    <dbReference type="NCBI Taxonomy" id="2060067"/>
    <lineage>
        <taxon>Bacteria</taxon>
        <taxon>Pseudomonadati</taxon>
        <taxon>Pseudomonadota</taxon>
        <taxon>Gammaproteobacteria</taxon>
        <taxon>Enterobacterales</taxon>
        <taxon>Yersiniaceae</taxon>
        <taxon>Chimaeribacter</taxon>
    </lineage>
</organism>
<keyword evidence="1" id="KW-0067">ATP-binding</keyword>
<proteinExistence type="predicted"/>
<dbReference type="AlphaFoldDB" id="A0A2N5DSS9"/>
<dbReference type="EMBL" id="PJZF01000075">
    <property type="protein sequence ID" value="PLR29238.1"/>
    <property type="molecule type" value="Genomic_DNA"/>
</dbReference>
<dbReference type="GO" id="GO:0004386">
    <property type="term" value="F:helicase activity"/>
    <property type="evidence" value="ECO:0007669"/>
    <property type="project" value="UniProtKB-KW"/>
</dbReference>
<accession>A0A2N5DSS9</accession>
<dbReference type="Proteomes" id="UP000234240">
    <property type="component" value="Unassembled WGS sequence"/>
</dbReference>
<name>A0A2N5DSS9_9GAMM</name>
<protein>
    <submittedName>
        <fullName evidence="1">Helicase SNF2</fullName>
    </submittedName>
</protein>
<keyword evidence="1" id="KW-0547">Nucleotide-binding</keyword>
<gene>
    <name evidence="1" type="ORF">CYR55_22895</name>
</gene>
<comment type="caution">
    <text evidence="1">The sequence shown here is derived from an EMBL/GenBank/DDBJ whole genome shotgun (WGS) entry which is preliminary data.</text>
</comment>
<evidence type="ECO:0000313" key="1">
    <source>
        <dbReference type="EMBL" id="PLR29238.1"/>
    </source>
</evidence>
<feature type="non-terminal residue" evidence="1">
    <location>
        <position position="397"/>
    </location>
</feature>
<keyword evidence="1" id="KW-0378">Hydrolase</keyword>
<keyword evidence="1" id="KW-0347">Helicase</keyword>
<sequence length="397" mass="43497">DVSGAPVQVDLSRYGVADLDELNQVTGNPASLLARKWEHIKAIANDYPNSVDEQTRKAATFAAGQPPALQERVFRGAIIGGKIGVLQDAIANKFGADQVDALRADAAQLVEQELKKFGNPNQGRISKVSGNSAGDWMKFRGSITADGQLSDMLQGKLDVAGTQAFDATNHEEVIRHLFNQIDLVPISLEEFRKASTAELPADDNALLDILASTDGIAITANGDLMPMDRATSGDIGLITGELMGVLGVIGDGPQKNNYLKQLEQIRAKRKWTEVDDISFSMSSRWFDRSLVLEFLRDQGYDELTYIEKVEVENGALVSEQGYQGKNGVFAGYRYGTVLKKDKETGEMTPTYTRKSTSDPFSAQLEKYLNGGKPVGVHAEAYMARIRALETQFNDWIR</sequence>